<accession>A0A6C0BQH7</accession>
<comment type="similarity">
    <text evidence="1">Belongs to the thymidine kinase family.</text>
</comment>
<protein>
    <recommendedName>
        <fullName evidence="2">thymidine kinase</fullName>
        <ecNumber evidence="2">2.7.1.21</ecNumber>
    </recommendedName>
</protein>
<dbReference type="InterPro" id="IPR001267">
    <property type="entry name" value="Thymidine_kinase"/>
</dbReference>
<dbReference type="AlphaFoldDB" id="A0A6C0BQH7"/>
<organism evidence="8">
    <name type="scientific">viral metagenome</name>
    <dbReference type="NCBI Taxonomy" id="1070528"/>
    <lineage>
        <taxon>unclassified sequences</taxon>
        <taxon>metagenomes</taxon>
        <taxon>organismal metagenomes</taxon>
    </lineage>
</organism>
<evidence type="ECO:0000313" key="8">
    <source>
        <dbReference type="EMBL" id="QHS94232.1"/>
    </source>
</evidence>
<evidence type="ECO:0000256" key="7">
    <source>
        <dbReference type="ARBA" id="ARBA00022840"/>
    </source>
</evidence>
<name>A0A6C0BQH7_9ZZZZ</name>
<dbReference type="Pfam" id="PF00265">
    <property type="entry name" value="TK"/>
    <property type="match status" value="1"/>
</dbReference>
<dbReference type="InterPro" id="IPR027417">
    <property type="entry name" value="P-loop_NTPase"/>
</dbReference>
<dbReference type="GO" id="GO:0071897">
    <property type="term" value="P:DNA biosynthetic process"/>
    <property type="evidence" value="ECO:0007669"/>
    <property type="project" value="UniProtKB-KW"/>
</dbReference>
<dbReference type="EMBL" id="MN739218">
    <property type="protein sequence ID" value="QHS94232.1"/>
    <property type="molecule type" value="Genomic_DNA"/>
</dbReference>
<reference evidence="8" key="1">
    <citation type="journal article" date="2020" name="Nature">
        <title>Giant virus diversity and host interactions through global metagenomics.</title>
        <authorList>
            <person name="Schulz F."/>
            <person name="Roux S."/>
            <person name="Paez-Espino D."/>
            <person name="Jungbluth S."/>
            <person name="Walsh D.A."/>
            <person name="Denef V.J."/>
            <person name="McMahon K.D."/>
            <person name="Konstantinidis K.T."/>
            <person name="Eloe-Fadrosh E.A."/>
            <person name="Kyrpides N.C."/>
            <person name="Woyke T."/>
        </authorList>
    </citation>
    <scope>NUCLEOTIDE SEQUENCE</scope>
    <source>
        <strain evidence="8">GVMAG-M-3300018416-26</strain>
    </source>
</reference>
<evidence type="ECO:0000256" key="6">
    <source>
        <dbReference type="ARBA" id="ARBA00022777"/>
    </source>
</evidence>
<dbReference type="GO" id="GO:0046104">
    <property type="term" value="P:thymidine metabolic process"/>
    <property type="evidence" value="ECO:0007669"/>
    <property type="project" value="TreeGrafter"/>
</dbReference>
<dbReference type="GO" id="GO:0004797">
    <property type="term" value="F:thymidine kinase activity"/>
    <property type="evidence" value="ECO:0007669"/>
    <property type="project" value="UniProtKB-EC"/>
</dbReference>
<dbReference type="PIRSF" id="PIRSF035805">
    <property type="entry name" value="TK_cell"/>
    <property type="match status" value="1"/>
</dbReference>
<evidence type="ECO:0000256" key="2">
    <source>
        <dbReference type="ARBA" id="ARBA00012118"/>
    </source>
</evidence>
<proteinExistence type="inferred from homology"/>
<dbReference type="SUPFAM" id="SSF57716">
    <property type="entry name" value="Glucocorticoid receptor-like (DNA-binding domain)"/>
    <property type="match status" value="1"/>
</dbReference>
<evidence type="ECO:0000256" key="4">
    <source>
        <dbReference type="ARBA" id="ARBA00022679"/>
    </source>
</evidence>
<dbReference type="PANTHER" id="PTHR11441:SF0">
    <property type="entry name" value="THYMIDINE KINASE, CYTOSOLIC"/>
    <property type="match status" value="1"/>
</dbReference>
<sequence>MGCMFSGKTSELLKRIDKTKLIYGDNVLIINHKSDKRYGEESGIYSHNNYFKSSTSCNQLHEVIESDAFKNAKAVFIDEAQFFDDLNIFVYHCVEKLDKWVTICGLDGDFLRNRFGQLIDLIPLADSVIKLKALCLRCGDGTDALFSKRIIKKQTNKNDSVILVGHKSDYESVCRYHYNN</sequence>
<evidence type="ECO:0000256" key="5">
    <source>
        <dbReference type="ARBA" id="ARBA00022741"/>
    </source>
</evidence>
<keyword evidence="6" id="KW-0418">Kinase</keyword>
<dbReference type="EC" id="2.7.1.21" evidence="2"/>
<keyword evidence="3" id="KW-0237">DNA synthesis</keyword>
<evidence type="ECO:0000256" key="3">
    <source>
        <dbReference type="ARBA" id="ARBA00022634"/>
    </source>
</evidence>
<keyword evidence="7" id="KW-0067">ATP-binding</keyword>
<evidence type="ECO:0000256" key="1">
    <source>
        <dbReference type="ARBA" id="ARBA00007587"/>
    </source>
</evidence>
<dbReference type="GO" id="GO:0005524">
    <property type="term" value="F:ATP binding"/>
    <property type="evidence" value="ECO:0007669"/>
    <property type="project" value="UniProtKB-KW"/>
</dbReference>
<keyword evidence="4" id="KW-0808">Transferase</keyword>
<dbReference type="SUPFAM" id="SSF52540">
    <property type="entry name" value="P-loop containing nucleoside triphosphate hydrolases"/>
    <property type="match status" value="1"/>
</dbReference>
<dbReference type="Gene3D" id="3.40.50.300">
    <property type="entry name" value="P-loop containing nucleotide triphosphate hydrolases"/>
    <property type="match status" value="1"/>
</dbReference>
<dbReference type="Gene3D" id="3.30.60.20">
    <property type="match status" value="1"/>
</dbReference>
<dbReference type="PANTHER" id="PTHR11441">
    <property type="entry name" value="THYMIDINE KINASE"/>
    <property type="match status" value="1"/>
</dbReference>
<keyword evidence="5" id="KW-0547">Nucleotide-binding</keyword>